<dbReference type="EMBL" id="FOFS01000003">
    <property type="protein sequence ID" value="SEQ05590.1"/>
    <property type="molecule type" value="Genomic_DNA"/>
</dbReference>
<proteinExistence type="predicted"/>
<dbReference type="STRING" id="489703.SAMN04488038_103210"/>
<name>A0A1H9CWJ6_9GAMM</name>
<organism evidence="1 2">
    <name type="scientific">Solimonas aquatica</name>
    <dbReference type="NCBI Taxonomy" id="489703"/>
    <lineage>
        <taxon>Bacteria</taxon>
        <taxon>Pseudomonadati</taxon>
        <taxon>Pseudomonadota</taxon>
        <taxon>Gammaproteobacteria</taxon>
        <taxon>Nevskiales</taxon>
        <taxon>Nevskiaceae</taxon>
        <taxon>Solimonas</taxon>
    </lineage>
</organism>
<dbReference type="Proteomes" id="UP000199233">
    <property type="component" value="Unassembled WGS sequence"/>
</dbReference>
<keyword evidence="2" id="KW-1185">Reference proteome</keyword>
<gene>
    <name evidence="1" type="ORF">SAMN04488038_103210</name>
</gene>
<accession>A0A1H9CWJ6</accession>
<sequence length="405" mass="44942">MTAGRYSRRVSALERYSLVLNAVYRYHVDGVLEGQGEVSPQKLQEAVNRAAAANTGIRVRFRGFLAFSRWVDSGIAPQVRVMPLSDWDGASEQGAPFLEEKLAPRRGMPIADVLLVPCRDGATRIVFRTLHAAIDGRGCLHWIGEVCRALRGEPLLGSDSRLTDLDVQEQYKAQIPTEPETPPPACIPVLQPSPQEHLPLRFVWRRVIIDRNVSNLLTKAAAFLAQWARRQQTGPVGFTIPVDYRGFRVQEMGVGNLTGYVRLSVDEQATPRSLVQQLNQRLKAFADCRQFPGVRVLFWLPVWFMTRQLRPKIDAILHTVTPALPSGGVVSMGNVKAEQFHFPGFTATRLFGIPGAVGKLNLVFINYPDHIAACFAAPAAYNHDGQLDELVAAFRQHFSQSGSTP</sequence>
<reference evidence="1 2" key="1">
    <citation type="submission" date="2016-10" db="EMBL/GenBank/DDBJ databases">
        <authorList>
            <person name="de Groot N.N."/>
        </authorList>
    </citation>
    <scope>NUCLEOTIDE SEQUENCE [LARGE SCALE GENOMIC DNA]</scope>
    <source>
        <strain evidence="1 2">DSM 25927</strain>
    </source>
</reference>
<dbReference type="Gene3D" id="3.30.559.10">
    <property type="entry name" value="Chloramphenicol acetyltransferase-like domain"/>
    <property type="match status" value="1"/>
</dbReference>
<evidence type="ECO:0000313" key="1">
    <source>
        <dbReference type="EMBL" id="SEQ05590.1"/>
    </source>
</evidence>
<dbReference type="OrthoDB" id="2472181at2"/>
<evidence type="ECO:0000313" key="2">
    <source>
        <dbReference type="Proteomes" id="UP000199233"/>
    </source>
</evidence>
<dbReference type="InterPro" id="IPR023213">
    <property type="entry name" value="CAT-like_dom_sf"/>
</dbReference>
<dbReference type="RefSeq" id="WP_093282965.1">
    <property type="nucleotide sequence ID" value="NZ_FOFS01000003.1"/>
</dbReference>
<dbReference type="AlphaFoldDB" id="A0A1H9CWJ6"/>
<dbReference type="SUPFAM" id="SSF52777">
    <property type="entry name" value="CoA-dependent acyltransferases"/>
    <property type="match status" value="2"/>
</dbReference>
<protein>
    <recommendedName>
        <fullName evidence="3">Condensation domain-containing protein</fullName>
    </recommendedName>
</protein>
<evidence type="ECO:0008006" key="3">
    <source>
        <dbReference type="Google" id="ProtNLM"/>
    </source>
</evidence>